<organism evidence="2 3">
    <name type="scientific">Streptomyces lavendulae subsp. lavendulae</name>
    <dbReference type="NCBI Taxonomy" id="58340"/>
    <lineage>
        <taxon>Bacteria</taxon>
        <taxon>Bacillati</taxon>
        <taxon>Actinomycetota</taxon>
        <taxon>Actinomycetes</taxon>
        <taxon>Kitasatosporales</taxon>
        <taxon>Streptomycetaceae</taxon>
        <taxon>Streptomyces</taxon>
    </lineage>
</organism>
<name>A0A2K8P770_STRLA</name>
<dbReference type="GeneID" id="49381795"/>
<gene>
    <name evidence="2" type="ORF">SLAV_03230</name>
</gene>
<evidence type="ECO:0000313" key="2">
    <source>
        <dbReference type="EMBL" id="ATZ22556.1"/>
    </source>
</evidence>
<reference evidence="2 3" key="1">
    <citation type="submission" date="2017-11" db="EMBL/GenBank/DDBJ databases">
        <title>Complete genome sequence of Streptomyces lavendulae subsp. lavendulae CCM 3239 (formerly 'Streptomyces aureofaciens CCM 3239'), the producer of the angucycline-type antibiotic auricin.</title>
        <authorList>
            <person name="Busche T."/>
            <person name="Novakova R."/>
            <person name="Al'Dilaimi A."/>
            <person name="Homerova D."/>
            <person name="Feckova L."/>
            <person name="Rezuchova B."/>
            <person name="Mingyar E."/>
            <person name="Csolleiova D."/>
            <person name="Bekeova C."/>
            <person name="Winkler A."/>
            <person name="Sevcikova B."/>
            <person name="Kalinowski J."/>
            <person name="Kormanec J."/>
            <person name="Ruckert C."/>
        </authorList>
    </citation>
    <scope>NUCLEOTIDE SEQUENCE [LARGE SCALE GENOMIC DNA]</scope>
    <source>
        <strain evidence="2 3">CCM 3239</strain>
    </source>
</reference>
<evidence type="ECO:0000256" key="1">
    <source>
        <dbReference type="SAM" id="MobiDB-lite"/>
    </source>
</evidence>
<proteinExistence type="predicted"/>
<sequence length="173" mass="18988">MPPRHRTRSAEELFHTVEYLHALPFPQQEERAGDRWGGPGHHLVVLVESQDFWEDRATELVEEAEQGVEADRAALAQLLTRRWGAPAAMDLNPFQDSDGTGTATGTRTDADTDLGFDAEEPEPVGFLSGVTSEVWVWRPDGSDRWVGLAVGQADPEWPLQLLAAFGESSALPG</sequence>
<evidence type="ECO:0000313" key="3">
    <source>
        <dbReference type="Proteomes" id="UP000231791"/>
    </source>
</evidence>
<dbReference type="EMBL" id="CP024985">
    <property type="protein sequence ID" value="ATZ22556.1"/>
    <property type="molecule type" value="Genomic_DNA"/>
</dbReference>
<dbReference type="OrthoDB" id="3478947at2"/>
<protein>
    <submittedName>
        <fullName evidence="2">Uncharacterized protein</fullName>
    </submittedName>
</protein>
<dbReference type="KEGG" id="slx:SLAV_03230"/>
<keyword evidence="3" id="KW-1185">Reference proteome</keyword>
<accession>A0A2K8P770</accession>
<dbReference type="AlphaFoldDB" id="A0A2K8P770"/>
<dbReference type="Proteomes" id="UP000231791">
    <property type="component" value="Chromosome"/>
</dbReference>
<dbReference type="RefSeq" id="WP_030229190.1">
    <property type="nucleotide sequence ID" value="NZ_CP024985.1"/>
</dbReference>
<feature type="region of interest" description="Disordered" evidence="1">
    <location>
        <begin position="90"/>
        <end position="109"/>
    </location>
</feature>
<feature type="compositionally biased region" description="Low complexity" evidence="1">
    <location>
        <begin position="98"/>
        <end position="107"/>
    </location>
</feature>